<dbReference type="InterPro" id="IPR006976">
    <property type="entry name" value="VanZ-like"/>
</dbReference>
<keyword evidence="1" id="KW-0472">Membrane</keyword>
<dbReference type="STRING" id="1164594.SAMN05216204_12912"/>
<dbReference type="NCBIfam" id="NF037970">
    <property type="entry name" value="vanZ_1"/>
    <property type="match status" value="1"/>
</dbReference>
<organism evidence="3 4">
    <name type="scientific">Massilia yuzhufengensis</name>
    <dbReference type="NCBI Taxonomy" id="1164594"/>
    <lineage>
        <taxon>Bacteria</taxon>
        <taxon>Pseudomonadati</taxon>
        <taxon>Pseudomonadota</taxon>
        <taxon>Betaproteobacteria</taxon>
        <taxon>Burkholderiales</taxon>
        <taxon>Oxalobacteraceae</taxon>
        <taxon>Telluria group</taxon>
        <taxon>Massilia</taxon>
    </lineage>
</organism>
<gene>
    <name evidence="3" type="ORF">SAMN05216204_12912</name>
</gene>
<dbReference type="EMBL" id="FOLD01000029">
    <property type="protein sequence ID" value="SFD58107.1"/>
    <property type="molecule type" value="Genomic_DNA"/>
</dbReference>
<reference evidence="4" key="1">
    <citation type="submission" date="2016-10" db="EMBL/GenBank/DDBJ databases">
        <authorList>
            <person name="Varghese N."/>
            <person name="Submissions S."/>
        </authorList>
    </citation>
    <scope>NUCLEOTIDE SEQUENCE [LARGE SCALE GENOMIC DNA]</scope>
    <source>
        <strain evidence="4">CGMCC 1.12041</strain>
    </source>
</reference>
<dbReference type="OrthoDB" id="8665993at2"/>
<evidence type="ECO:0000256" key="1">
    <source>
        <dbReference type="SAM" id="Phobius"/>
    </source>
</evidence>
<evidence type="ECO:0000259" key="2">
    <source>
        <dbReference type="Pfam" id="PF04892"/>
    </source>
</evidence>
<accession>A0A1I1THP4</accession>
<keyword evidence="1" id="KW-1133">Transmembrane helix</keyword>
<evidence type="ECO:0000313" key="4">
    <source>
        <dbReference type="Proteomes" id="UP000198639"/>
    </source>
</evidence>
<keyword evidence="1" id="KW-0812">Transmembrane</keyword>
<dbReference type="Proteomes" id="UP000198639">
    <property type="component" value="Unassembled WGS sequence"/>
</dbReference>
<dbReference type="RefSeq" id="WP_091876284.1">
    <property type="nucleotide sequence ID" value="NZ_FOLD01000029.1"/>
</dbReference>
<dbReference type="AlphaFoldDB" id="A0A1I1THP4"/>
<feature type="domain" description="VanZ-like" evidence="2">
    <location>
        <begin position="59"/>
        <end position="120"/>
    </location>
</feature>
<keyword evidence="4" id="KW-1185">Reference proteome</keyword>
<feature type="transmembrane region" description="Helical" evidence="1">
    <location>
        <begin position="50"/>
        <end position="66"/>
    </location>
</feature>
<proteinExistence type="predicted"/>
<protein>
    <submittedName>
        <fullName evidence="3">VanZ like family protein</fullName>
    </submittedName>
</protein>
<sequence>MPAFLTLMLLDPRLRPVRLGLALVLYAGILVAGSIPGARAELGEYAPGVVLHGLTYAFLAMLWFLGSAGSGPLRAAKAVLAIALMGAGDELIQSFLPYRSGDVRDWMVDVSAAIVASSLLAMVVPQQDSARQR</sequence>
<name>A0A1I1THP4_9BURK</name>
<evidence type="ECO:0000313" key="3">
    <source>
        <dbReference type="EMBL" id="SFD58107.1"/>
    </source>
</evidence>
<dbReference type="Pfam" id="PF04892">
    <property type="entry name" value="VanZ"/>
    <property type="match status" value="1"/>
</dbReference>